<dbReference type="GO" id="GO:0005886">
    <property type="term" value="C:plasma membrane"/>
    <property type="evidence" value="ECO:0007669"/>
    <property type="project" value="UniProtKB-SubCell"/>
</dbReference>
<comment type="caution">
    <text evidence="8">The sequence shown here is derived from an EMBL/GenBank/DDBJ whole genome shotgun (WGS) entry which is preliminary data.</text>
</comment>
<name>A0A4R5NK70_9LACO</name>
<evidence type="ECO:0000313" key="9">
    <source>
        <dbReference type="Proteomes" id="UP000294854"/>
    </source>
</evidence>
<evidence type="ECO:0000256" key="3">
    <source>
        <dbReference type="ARBA" id="ARBA00022475"/>
    </source>
</evidence>
<reference evidence="8 9" key="1">
    <citation type="journal article" date="2019" name="Appl. Microbiol. Biotechnol.">
        <title>Uncovering carbohydrate metabolism through a genotype-phenotype association study of 56 lactic acid bacteria genomes.</title>
        <authorList>
            <person name="Buron-Moles G."/>
            <person name="Chailyan A."/>
            <person name="Dolejs I."/>
            <person name="Forster J."/>
            <person name="Miks M.H."/>
        </authorList>
    </citation>
    <scope>NUCLEOTIDE SEQUENCE [LARGE SCALE GENOMIC DNA]</scope>
    <source>
        <strain evidence="8 9">ATCC 49373</strain>
    </source>
</reference>
<gene>
    <name evidence="8" type="ORF">C5L31_001686</name>
</gene>
<dbReference type="PANTHER" id="PTHR33884">
    <property type="entry name" value="UPF0410 PROTEIN YMGE"/>
    <property type="match status" value="1"/>
</dbReference>
<keyword evidence="4 7" id="KW-0812">Transmembrane</keyword>
<feature type="transmembrane region" description="Helical" evidence="7">
    <location>
        <begin position="55"/>
        <end position="78"/>
    </location>
</feature>
<evidence type="ECO:0008006" key="10">
    <source>
        <dbReference type="Google" id="ProtNLM"/>
    </source>
</evidence>
<dbReference type="InterPro" id="IPR007341">
    <property type="entry name" value="Transgly_assoc"/>
</dbReference>
<keyword evidence="5 7" id="KW-1133">Transmembrane helix</keyword>
<evidence type="ECO:0000256" key="6">
    <source>
        <dbReference type="ARBA" id="ARBA00023136"/>
    </source>
</evidence>
<keyword evidence="3" id="KW-1003">Cell membrane</keyword>
<evidence type="ECO:0000313" key="8">
    <source>
        <dbReference type="EMBL" id="TDG75056.1"/>
    </source>
</evidence>
<dbReference type="Proteomes" id="UP000294854">
    <property type="component" value="Unassembled WGS sequence"/>
</dbReference>
<dbReference type="RefSeq" id="WP_029327512.1">
    <property type="nucleotide sequence ID" value="NZ_PUFO01000070.1"/>
</dbReference>
<dbReference type="Pfam" id="PF04226">
    <property type="entry name" value="Transgly_assoc"/>
    <property type="match status" value="1"/>
</dbReference>
<dbReference type="OrthoDB" id="1632160at2"/>
<feature type="transmembrane region" description="Helical" evidence="7">
    <location>
        <begin position="29"/>
        <end position="48"/>
    </location>
</feature>
<dbReference type="STRING" id="1122149.FD44_GL000346"/>
<comment type="subcellular location">
    <subcellularLocation>
        <location evidence="1">Cell membrane</location>
        <topology evidence="1">Multi-pass membrane protein</topology>
    </subcellularLocation>
</comment>
<dbReference type="AlphaFoldDB" id="A0A4R5NK70"/>
<evidence type="ECO:0000256" key="4">
    <source>
        <dbReference type="ARBA" id="ARBA00022692"/>
    </source>
</evidence>
<dbReference type="EMBL" id="PUFO01000070">
    <property type="protein sequence ID" value="TDG75056.1"/>
    <property type="molecule type" value="Genomic_DNA"/>
</dbReference>
<organism evidence="8 9">
    <name type="scientific">Secundilactobacillus malefermentans</name>
    <dbReference type="NCBI Taxonomy" id="176292"/>
    <lineage>
        <taxon>Bacteria</taxon>
        <taxon>Bacillati</taxon>
        <taxon>Bacillota</taxon>
        <taxon>Bacilli</taxon>
        <taxon>Lactobacillales</taxon>
        <taxon>Lactobacillaceae</taxon>
        <taxon>Secundilactobacillus</taxon>
    </lineage>
</organism>
<protein>
    <recommendedName>
        <fullName evidence="10">Transglycosylase associated protein</fullName>
    </recommendedName>
</protein>
<proteinExistence type="inferred from homology"/>
<sequence>MLSLICTLIVGAIIGIVASAIISRDMPLGWVGNIIAGLVGSWLGEMILGSWGPSLGGMALVPSIIGAIILVLIVSFIIGGTKRKSTS</sequence>
<comment type="similarity">
    <text evidence="2">Belongs to the UPF0410 family.</text>
</comment>
<evidence type="ECO:0000256" key="1">
    <source>
        <dbReference type="ARBA" id="ARBA00004651"/>
    </source>
</evidence>
<evidence type="ECO:0000256" key="7">
    <source>
        <dbReference type="SAM" id="Phobius"/>
    </source>
</evidence>
<keyword evidence="6 7" id="KW-0472">Membrane</keyword>
<accession>A0A4R5NK70</accession>
<evidence type="ECO:0000256" key="5">
    <source>
        <dbReference type="ARBA" id="ARBA00022989"/>
    </source>
</evidence>
<dbReference type="PANTHER" id="PTHR33884:SF3">
    <property type="entry name" value="UPF0410 PROTEIN YMGE"/>
    <property type="match status" value="1"/>
</dbReference>
<evidence type="ECO:0000256" key="2">
    <source>
        <dbReference type="ARBA" id="ARBA00011006"/>
    </source>
</evidence>
<keyword evidence="9" id="KW-1185">Reference proteome</keyword>